<protein>
    <submittedName>
        <fullName evidence="2">Uncharacterized protein</fullName>
    </submittedName>
</protein>
<dbReference type="AlphaFoldDB" id="A0A8E2J9M9"/>
<feature type="region of interest" description="Disordered" evidence="1">
    <location>
        <begin position="173"/>
        <end position="196"/>
    </location>
</feature>
<feature type="compositionally biased region" description="Basic and acidic residues" evidence="1">
    <location>
        <begin position="184"/>
        <end position="196"/>
    </location>
</feature>
<proteinExistence type="predicted"/>
<dbReference type="EMBL" id="KV745622">
    <property type="protein sequence ID" value="OCK73894.1"/>
    <property type="molecule type" value="Genomic_DNA"/>
</dbReference>
<reference evidence="2 3" key="1">
    <citation type="journal article" date="2016" name="Nat. Commun.">
        <title>Ectomycorrhizal ecology is imprinted in the genome of the dominant symbiotic fungus Cenococcum geophilum.</title>
        <authorList>
            <consortium name="DOE Joint Genome Institute"/>
            <person name="Peter M."/>
            <person name="Kohler A."/>
            <person name="Ohm R.A."/>
            <person name="Kuo A."/>
            <person name="Krutzmann J."/>
            <person name="Morin E."/>
            <person name="Arend M."/>
            <person name="Barry K.W."/>
            <person name="Binder M."/>
            <person name="Choi C."/>
            <person name="Clum A."/>
            <person name="Copeland A."/>
            <person name="Grisel N."/>
            <person name="Haridas S."/>
            <person name="Kipfer T."/>
            <person name="LaButti K."/>
            <person name="Lindquist E."/>
            <person name="Lipzen A."/>
            <person name="Maire R."/>
            <person name="Meier B."/>
            <person name="Mihaltcheva S."/>
            <person name="Molinier V."/>
            <person name="Murat C."/>
            <person name="Poggeler S."/>
            <person name="Quandt C.A."/>
            <person name="Sperisen C."/>
            <person name="Tritt A."/>
            <person name="Tisserant E."/>
            <person name="Crous P.W."/>
            <person name="Henrissat B."/>
            <person name="Nehls U."/>
            <person name="Egli S."/>
            <person name="Spatafora J.W."/>
            <person name="Grigoriev I.V."/>
            <person name="Martin F.M."/>
        </authorList>
    </citation>
    <scope>NUCLEOTIDE SEQUENCE [LARGE SCALE GENOMIC DNA]</scope>
    <source>
        <strain evidence="2 3">CBS 459.81</strain>
    </source>
</reference>
<keyword evidence="3" id="KW-1185">Reference proteome</keyword>
<gene>
    <name evidence="2" type="ORF">K432DRAFT_387136</name>
</gene>
<sequence length="370" mass="41606">MAPSLANALLALNLSGTNELETRILSQPGFLGPWADYRDDFLFRMLPSDRTSLPPIDFTNHDLSIFQASASQYREAIHGGKRLDKSTWGALEHARFLCFAIYDLGTPIQNCDFDTGREYFNTDLFDYGLAKALDVIAPIVQAVRTAYHPDGPEHYGRLARFVEAQLEGIPPSTVVPPGVASSSGDEKLDTVQGQRDDGATGAARLKENRMVVESPGFWKTFKGNELDAVIPDEAGAVNMTRNMKSIEASRVELKVEDGSDDINLESFKVRKDPRRMGYGPWRMGNDPRRMGIYGMEEYQKMLEPFEVREPTENAQKTIEKGKPRKPFWKVPKVMNVNAVIMEESDSDNRVVHAGCCSRLPSRIRRLFQRQ</sequence>
<evidence type="ECO:0000256" key="1">
    <source>
        <dbReference type="SAM" id="MobiDB-lite"/>
    </source>
</evidence>
<accession>A0A8E2J9M9</accession>
<name>A0A8E2J9M9_9PEZI</name>
<organism evidence="2 3">
    <name type="scientific">Lepidopterella palustris CBS 459.81</name>
    <dbReference type="NCBI Taxonomy" id="1314670"/>
    <lineage>
        <taxon>Eukaryota</taxon>
        <taxon>Fungi</taxon>
        <taxon>Dikarya</taxon>
        <taxon>Ascomycota</taxon>
        <taxon>Pezizomycotina</taxon>
        <taxon>Dothideomycetes</taxon>
        <taxon>Pleosporomycetidae</taxon>
        <taxon>Mytilinidiales</taxon>
        <taxon>Argynnaceae</taxon>
        <taxon>Lepidopterella</taxon>
    </lineage>
</organism>
<dbReference type="Proteomes" id="UP000250266">
    <property type="component" value="Unassembled WGS sequence"/>
</dbReference>
<evidence type="ECO:0000313" key="3">
    <source>
        <dbReference type="Proteomes" id="UP000250266"/>
    </source>
</evidence>
<evidence type="ECO:0000313" key="2">
    <source>
        <dbReference type="EMBL" id="OCK73894.1"/>
    </source>
</evidence>